<evidence type="ECO:0000313" key="1">
    <source>
        <dbReference type="EMBL" id="EFQ08458.1"/>
    </source>
</evidence>
<dbReference type="EMBL" id="AECU01000002">
    <property type="protein sequence ID" value="EFQ08458.1"/>
    <property type="molecule type" value="Genomic_DNA"/>
</dbReference>
<dbReference type="BioCyc" id="FCF748224-HMP:GTSS-2874-MONOMER"/>
<dbReference type="Proteomes" id="UP000006028">
    <property type="component" value="Unassembled WGS sequence"/>
</dbReference>
<reference evidence="1 2" key="1">
    <citation type="submission" date="2010-08" db="EMBL/GenBank/DDBJ databases">
        <authorList>
            <person name="Weinstock G."/>
            <person name="Sodergren E."/>
            <person name="Clifton S."/>
            <person name="Fulton L."/>
            <person name="Fulton B."/>
            <person name="Courtney L."/>
            <person name="Fronick C."/>
            <person name="Harrison M."/>
            <person name="Strong C."/>
            <person name="Farmer C."/>
            <person name="Delahaunty K."/>
            <person name="Markovic C."/>
            <person name="Hall O."/>
            <person name="Minx P."/>
            <person name="Tomlinson C."/>
            <person name="Mitreva M."/>
            <person name="Hou S."/>
            <person name="Chen J."/>
            <person name="Wollam A."/>
            <person name="Pepin K.H."/>
            <person name="Johnson M."/>
            <person name="Bhonagiri V."/>
            <person name="Zhang X."/>
            <person name="Suruliraj S."/>
            <person name="Warren W."/>
            <person name="Chinwalla A."/>
            <person name="Mardis E.R."/>
            <person name="Wilson R.K."/>
        </authorList>
    </citation>
    <scope>NUCLEOTIDE SEQUENCE [LARGE SCALE GENOMIC DNA]</scope>
    <source>
        <strain evidence="1 2">KLE1255</strain>
    </source>
</reference>
<dbReference type="HOGENOM" id="CLU_2716459_0_0_9"/>
<dbReference type="AlphaFoldDB" id="E2ZEE0"/>
<accession>E2ZEE0</accession>
<gene>
    <name evidence="1" type="ORF">HMPREF9436_00014</name>
</gene>
<comment type="caution">
    <text evidence="1">The sequence shown here is derived from an EMBL/GenBank/DDBJ whole genome shotgun (WGS) entry which is preliminary data.</text>
</comment>
<sequence length="72" mass="8433">MNGEKCTKVFCSSSGALHTFVRYPHYTLFRLKKKGFRPFFCALTNGQQKFCFCFCAVLKIYCSRSKYSFMKT</sequence>
<proteinExistence type="predicted"/>
<organism evidence="1 2">
    <name type="scientific">Faecalibacterium cf. prausnitzii KLE1255</name>
    <dbReference type="NCBI Taxonomy" id="748224"/>
    <lineage>
        <taxon>Bacteria</taxon>
        <taxon>Bacillati</taxon>
        <taxon>Bacillota</taxon>
        <taxon>Clostridia</taxon>
        <taxon>Eubacteriales</taxon>
        <taxon>Oscillospiraceae</taxon>
        <taxon>Faecalibacterium</taxon>
    </lineage>
</organism>
<protein>
    <submittedName>
        <fullName evidence="1">Uncharacterized protein</fullName>
    </submittedName>
</protein>
<name>E2ZEE0_9FIRM</name>
<evidence type="ECO:0000313" key="2">
    <source>
        <dbReference type="Proteomes" id="UP000006028"/>
    </source>
</evidence>